<dbReference type="GeneID" id="301928888"/>
<dbReference type="InterPro" id="IPR001387">
    <property type="entry name" value="Cro/C1-type_HTH"/>
</dbReference>
<dbReference type="RefSeq" id="WP_024896985.1">
    <property type="nucleotide sequence ID" value="NZ_JAGDYO010000008.1"/>
</dbReference>
<dbReference type="InterPro" id="IPR010982">
    <property type="entry name" value="Lambda_DNA-bd_dom_sf"/>
</dbReference>
<dbReference type="PROSITE" id="PS50943">
    <property type="entry name" value="HTH_CROC1"/>
    <property type="match status" value="1"/>
</dbReference>
<evidence type="ECO:0000259" key="1">
    <source>
        <dbReference type="PROSITE" id="PS50943"/>
    </source>
</evidence>
<dbReference type="EMBL" id="VZPE01000004">
    <property type="protein sequence ID" value="KAB0571456.1"/>
    <property type="molecule type" value="Genomic_DNA"/>
</dbReference>
<gene>
    <name evidence="2" type="ORF">F7Q93_12195</name>
</gene>
<proteinExistence type="predicted"/>
<name>A0A643F111_9HYPH</name>
<dbReference type="SUPFAM" id="SSF47413">
    <property type="entry name" value="lambda repressor-like DNA-binding domains"/>
    <property type="match status" value="1"/>
</dbReference>
<dbReference type="SMART" id="SM00530">
    <property type="entry name" value="HTH_XRE"/>
    <property type="match status" value="1"/>
</dbReference>
<dbReference type="GO" id="GO:0003677">
    <property type="term" value="F:DNA binding"/>
    <property type="evidence" value="ECO:0007669"/>
    <property type="project" value="InterPro"/>
</dbReference>
<dbReference type="AlphaFoldDB" id="A0A643F111"/>
<reference evidence="2" key="1">
    <citation type="submission" date="2019-09" db="EMBL/GenBank/DDBJ databases">
        <title>Draft genome sequences of 48 bacterial type strains from the CCUG.</title>
        <authorList>
            <person name="Tunovic T."/>
            <person name="Pineiro-Iglesias B."/>
            <person name="Unosson C."/>
            <person name="Inganas E."/>
            <person name="Ohlen M."/>
            <person name="Cardew S."/>
            <person name="Jensie-Markopoulos S."/>
            <person name="Salva-Serra F."/>
            <person name="Jaen-Luchoro D."/>
            <person name="Karlsson R."/>
            <person name="Svensson-Stadler L."/>
            <person name="Chun J."/>
            <person name="Moore E."/>
        </authorList>
    </citation>
    <scope>NUCLEOTIDE SEQUENCE</scope>
    <source>
        <strain evidence="2">CCUG 50899</strain>
    </source>
</reference>
<accession>A0A643F111</accession>
<protein>
    <submittedName>
        <fullName evidence="2">Helix-turn-helix transcriptional regulator</fullName>
    </submittedName>
</protein>
<organism evidence="2">
    <name type="scientific">Brucella pituitosa</name>
    <dbReference type="NCBI Taxonomy" id="571256"/>
    <lineage>
        <taxon>Bacteria</taxon>
        <taxon>Pseudomonadati</taxon>
        <taxon>Pseudomonadota</taxon>
        <taxon>Alphaproteobacteria</taxon>
        <taxon>Hyphomicrobiales</taxon>
        <taxon>Brucellaceae</taxon>
        <taxon>Brucella/Ochrobactrum group</taxon>
        <taxon>Brucella</taxon>
    </lineage>
</organism>
<dbReference type="Gene3D" id="1.10.260.40">
    <property type="entry name" value="lambda repressor-like DNA-binding domains"/>
    <property type="match status" value="1"/>
</dbReference>
<comment type="caution">
    <text evidence="2">The sequence shown here is derived from an EMBL/GenBank/DDBJ whole genome shotgun (WGS) entry which is preliminary data.</text>
</comment>
<sequence length="256" mass="28624">MSQQDAVLPDQLNLRVAERVREEIARRRISRQHLADEARISLSTLEKALSGHRPFTLATIIRLEQAMGFELRDQVETEKPKPAAPHGHAAEELGAYSRAAVSWLEGTFLTLRPSFGNRNDIFAYCTHISWDAENTHLKFEERERTDTSFSQYGRVSVPHLSGHVYLVTNTSGQYRMAVLSRPSIAGEMYGILTTLRAGQGAQLTPVSVPLALIPMKMFETPVFGRITTADPFYGQYSSFIDKTLGDGYASFVTSEK</sequence>
<dbReference type="CDD" id="cd00093">
    <property type="entry name" value="HTH_XRE"/>
    <property type="match status" value="1"/>
</dbReference>
<feature type="domain" description="HTH cro/C1-type" evidence="1">
    <location>
        <begin position="20"/>
        <end position="74"/>
    </location>
</feature>
<evidence type="ECO:0000313" key="2">
    <source>
        <dbReference type="EMBL" id="KAB0571456.1"/>
    </source>
</evidence>